<gene>
    <name evidence="1" type="ORF">PSYJA_39235</name>
</gene>
<accession>F3FWT3</accession>
<name>F3FWT3_PSESX</name>
<sequence length="82" mass="9177">VIVPANLIPEDCKHITPNMLPLVDLTQDTIDRIVAQVPGGVGNVQDIYPLAPLQEGILYHHLMAPEDDPYRRTVIFNFDSLE</sequence>
<proteinExistence type="predicted"/>
<dbReference type="EMBL" id="AEAH01002770">
    <property type="protein sequence ID" value="EGH34675.1"/>
    <property type="molecule type" value="Genomic_DNA"/>
</dbReference>
<organism evidence="1 2">
    <name type="scientific">Pseudomonas syringae pv. japonica str. M301072</name>
    <dbReference type="NCBI Taxonomy" id="629262"/>
    <lineage>
        <taxon>Bacteria</taxon>
        <taxon>Pseudomonadati</taxon>
        <taxon>Pseudomonadota</taxon>
        <taxon>Gammaproteobacteria</taxon>
        <taxon>Pseudomonadales</taxon>
        <taxon>Pseudomonadaceae</taxon>
        <taxon>Pseudomonas</taxon>
        <taxon>Pseudomonas syringae</taxon>
    </lineage>
</organism>
<reference evidence="1 2" key="1">
    <citation type="journal article" date="2011" name="PLoS Pathog.">
        <title>Dynamic evolution of pathogenicity revealed by sequencing and comparative genomics of 19 Pseudomonas syringae isolates.</title>
        <authorList>
            <person name="Baltrus D.A."/>
            <person name="Nishimura M.T."/>
            <person name="Romanchuk A."/>
            <person name="Chang J.H."/>
            <person name="Mukhtar M.S."/>
            <person name="Cherkis K."/>
            <person name="Roach J."/>
            <person name="Grant S.R."/>
            <person name="Jones C.D."/>
            <person name="Dangl J.L."/>
        </authorList>
    </citation>
    <scope>NUCLEOTIDE SEQUENCE [LARGE SCALE GENOMIC DNA]</scope>
    <source>
        <strain evidence="2">M301072PT</strain>
    </source>
</reference>
<feature type="non-terminal residue" evidence="1">
    <location>
        <position position="1"/>
    </location>
</feature>
<dbReference type="AlphaFoldDB" id="F3FWT3"/>
<dbReference type="InterPro" id="IPR023213">
    <property type="entry name" value="CAT-like_dom_sf"/>
</dbReference>
<comment type="caution">
    <text evidence="1">The sequence shown here is derived from an EMBL/GenBank/DDBJ whole genome shotgun (WGS) entry which is preliminary data.</text>
</comment>
<evidence type="ECO:0000313" key="1">
    <source>
        <dbReference type="EMBL" id="EGH34675.1"/>
    </source>
</evidence>
<dbReference type="HOGENOM" id="CLU_188751_1_0_6"/>
<feature type="non-terminal residue" evidence="1">
    <location>
        <position position="82"/>
    </location>
</feature>
<evidence type="ECO:0000313" key="2">
    <source>
        <dbReference type="Proteomes" id="UP000004471"/>
    </source>
</evidence>
<dbReference type="Gene3D" id="3.30.559.10">
    <property type="entry name" value="Chloramphenicol acetyltransferase-like domain"/>
    <property type="match status" value="1"/>
</dbReference>
<protein>
    <submittedName>
        <fullName evidence="1">Amino acid adenylation</fullName>
    </submittedName>
</protein>
<dbReference type="Proteomes" id="UP000004471">
    <property type="component" value="Unassembled WGS sequence"/>
</dbReference>